<dbReference type="InterPro" id="IPR039377">
    <property type="entry name" value="Mn_catalase_dom"/>
</dbReference>
<evidence type="ECO:0000256" key="3">
    <source>
        <dbReference type="PIRSR" id="PIRSR607760-2"/>
    </source>
</evidence>
<feature type="binding site" evidence="3">
    <location>
        <position position="58"/>
    </location>
    <ligand>
        <name>Ca(2+)</name>
        <dbReference type="ChEBI" id="CHEBI:29108"/>
    </ligand>
</feature>
<gene>
    <name evidence="5" type="ORF">COK99_07930</name>
</gene>
<feature type="binding site" evidence="2">
    <location>
        <position position="70"/>
    </location>
    <ligand>
        <name>Mn(2+)</name>
        <dbReference type="ChEBI" id="CHEBI:29035"/>
        <label>1</label>
    </ligand>
</feature>
<feature type="binding site" evidence="2">
    <location>
        <position position="184"/>
    </location>
    <ligand>
        <name>Mn(2+)</name>
        <dbReference type="ChEBI" id="CHEBI:29035"/>
        <label>1</label>
    </ligand>
</feature>
<dbReference type="InterPro" id="IPR007760">
    <property type="entry name" value="Mn_catalase"/>
</dbReference>
<evidence type="ECO:0000256" key="2">
    <source>
        <dbReference type="PIRSR" id="PIRSR607760-1"/>
    </source>
</evidence>
<evidence type="ECO:0000256" key="4">
    <source>
        <dbReference type="SAM" id="MobiDB-lite"/>
    </source>
</evidence>
<name>A0A9X7BQJ4_BACTU</name>
<feature type="binding site" evidence="2">
    <location>
        <position position="151"/>
    </location>
    <ligand>
        <name>Mn(2+)</name>
        <dbReference type="ChEBI" id="CHEBI:29035"/>
        <label>1</label>
    </ligand>
</feature>
<dbReference type="SUPFAM" id="SSF47240">
    <property type="entry name" value="Ferritin-like"/>
    <property type="match status" value="1"/>
</dbReference>
<dbReference type="Pfam" id="PF05067">
    <property type="entry name" value="Mn_catalase"/>
    <property type="match status" value="1"/>
</dbReference>
<comment type="cofactor">
    <cofactor evidence="3">
        <name>Ca(2+)</name>
        <dbReference type="ChEBI" id="CHEBI:29108"/>
    </cofactor>
    <text evidence="3">Binds 1 Ca(2+) ion per subunit.</text>
</comment>
<dbReference type="GO" id="GO:0046872">
    <property type="term" value="F:metal ion binding"/>
    <property type="evidence" value="ECO:0007669"/>
    <property type="project" value="UniProtKB-KW"/>
</dbReference>
<evidence type="ECO:0000313" key="6">
    <source>
        <dbReference type="Proteomes" id="UP000223366"/>
    </source>
</evidence>
<comment type="caution">
    <text evidence="5">The sequence shown here is derived from an EMBL/GenBank/DDBJ whole genome shotgun (WGS) entry which is preliminary data.</text>
</comment>
<accession>A0A9X7BQJ4</accession>
<dbReference type="Gene3D" id="1.20.1260.10">
    <property type="match status" value="1"/>
</dbReference>
<feature type="binding site" evidence="3">
    <location>
        <position position="230"/>
    </location>
    <ligand>
        <name>Ca(2+)</name>
        <dbReference type="ChEBI" id="CHEBI:29108"/>
    </ligand>
</feature>
<protein>
    <submittedName>
        <fullName evidence="5">Catalase</fullName>
    </submittedName>
</protein>
<sequence>MFYYKEELINIIKPDKPDPAAAKVLQEILGGHYGEMRTMMQYFFQSSNFRGKEKQYRDLLRGVFLEEISHVELVQHTINQLLTGSGEPTPGNAGVDNAPLDEAVKHANPHHFIVGAQSSLPVDAAGNPWNGSWVYSHGNLISDLLDNVVLESTGVLQKTRIYEMSSNQTFRETLAFLIVRDNAHQNAFAKALETLGVEWGKLFPVPNYDINKYQECRKYVDMGFHNAQFNFSLDPTRMGEIFQGESPSRNKGTLAVTDPPKGFPVPELPEMPNEHSPGLKDMGL</sequence>
<comment type="cofactor">
    <cofactor evidence="2">
        <name>Mn(2+)</name>
        <dbReference type="ChEBI" id="CHEBI:29035"/>
    </cofactor>
    <text evidence="2">Binds 2 manganese ions per subunit.</text>
</comment>
<feature type="binding site" evidence="2">
    <location>
        <position position="67"/>
    </location>
    <ligand>
        <name>Mn(2+)</name>
        <dbReference type="ChEBI" id="CHEBI:29035"/>
        <label>1</label>
    </ligand>
</feature>
<comment type="similarity">
    <text evidence="1">Belongs to the manganese catalase family.</text>
</comment>
<feature type="region of interest" description="Disordered" evidence="4">
    <location>
        <begin position="244"/>
        <end position="284"/>
    </location>
</feature>
<keyword evidence="2" id="KW-0479">Metal-binding</keyword>
<dbReference type="AlphaFoldDB" id="A0A9X7BQJ4"/>
<dbReference type="EMBL" id="NVDU01000015">
    <property type="protein sequence ID" value="PFV33254.1"/>
    <property type="molecule type" value="Genomic_DNA"/>
</dbReference>
<proteinExistence type="inferred from homology"/>
<evidence type="ECO:0000256" key="1">
    <source>
        <dbReference type="ARBA" id="ARBA00007644"/>
    </source>
</evidence>
<evidence type="ECO:0000313" key="5">
    <source>
        <dbReference type="EMBL" id="PFV33254.1"/>
    </source>
</evidence>
<dbReference type="RefSeq" id="WP_097960949.1">
    <property type="nucleotide sequence ID" value="NZ_NUHS01000041.1"/>
</dbReference>
<keyword evidence="2" id="KW-0464">Manganese</keyword>
<dbReference type="InterPro" id="IPR009078">
    <property type="entry name" value="Ferritin-like_SF"/>
</dbReference>
<feature type="binding site" evidence="3">
    <location>
        <position position="232"/>
    </location>
    <ligand>
        <name>Ca(2+)</name>
        <dbReference type="ChEBI" id="CHEBI:29108"/>
    </ligand>
</feature>
<keyword evidence="3" id="KW-0106">Calcium</keyword>
<dbReference type="Proteomes" id="UP000223366">
    <property type="component" value="Unassembled WGS sequence"/>
</dbReference>
<dbReference type="InterPro" id="IPR012347">
    <property type="entry name" value="Ferritin-like"/>
</dbReference>
<feature type="binding site" evidence="2">
    <location>
        <position position="35"/>
    </location>
    <ligand>
        <name>Mn(2+)</name>
        <dbReference type="ChEBI" id="CHEBI:29035"/>
        <label>1</label>
    </ligand>
</feature>
<dbReference type="CDD" id="cd01051">
    <property type="entry name" value="Mn_catalase"/>
    <property type="match status" value="1"/>
</dbReference>
<organism evidence="5 6">
    <name type="scientific">Bacillus thuringiensis</name>
    <dbReference type="NCBI Taxonomy" id="1428"/>
    <lineage>
        <taxon>Bacteria</taxon>
        <taxon>Bacillati</taxon>
        <taxon>Bacillota</taxon>
        <taxon>Bacilli</taxon>
        <taxon>Bacillales</taxon>
        <taxon>Bacillaceae</taxon>
        <taxon>Bacillus</taxon>
        <taxon>Bacillus cereus group</taxon>
    </lineage>
</organism>
<reference evidence="5 6" key="1">
    <citation type="submission" date="2017-09" db="EMBL/GenBank/DDBJ databases">
        <title>Large-scale bioinformatics analysis of Bacillus genomes uncovers conserved roles of natural products in bacterial physiology.</title>
        <authorList>
            <consortium name="Agbiome Team Llc"/>
            <person name="Bleich R.M."/>
            <person name="Grubbs K.J."/>
            <person name="Santa Maria K.C."/>
            <person name="Allen S.E."/>
            <person name="Farag S."/>
            <person name="Shank E.A."/>
            <person name="Bowers A."/>
        </authorList>
    </citation>
    <scope>NUCLEOTIDE SEQUENCE [LARGE SCALE GENOMIC DNA]</scope>
    <source>
        <strain evidence="5 6">AFS060060</strain>
    </source>
</reference>